<protein>
    <recommendedName>
        <fullName evidence="1">SRR1-like domain-containing protein</fullName>
    </recommendedName>
</protein>
<organism evidence="2 3">
    <name type="scientific">Aureobasidium pullulans</name>
    <name type="common">Black yeast</name>
    <name type="synonym">Pullularia pullulans</name>
    <dbReference type="NCBI Taxonomy" id="5580"/>
    <lineage>
        <taxon>Eukaryota</taxon>
        <taxon>Fungi</taxon>
        <taxon>Dikarya</taxon>
        <taxon>Ascomycota</taxon>
        <taxon>Pezizomycotina</taxon>
        <taxon>Dothideomycetes</taxon>
        <taxon>Dothideomycetidae</taxon>
        <taxon>Dothideales</taxon>
        <taxon>Saccotheciaceae</taxon>
        <taxon>Aureobasidium</taxon>
    </lineage>
</organism>
<evidence type="ECO:0000259" key="1">
    <source>
        <dbReference type="Pfam" id="PF07985"/>
    </source>
</evidence>
<name>A0A4S8YYW3_AURPU</name>
<dbReference type="AlphaFoldDB" id="A0A4S8YYW3"/>
<feature type="domain" description="SRR1-like" evidence="1">
    <location>
        <begin position="18"/>
        <end position="90"/>
    </location>
</feature>
<dbReference type="Pfam" id="PF07985">
    <property type="entry name" value="SRR1"/>
    <property type="match status" value="1"/>
</dbReference>
<dbReference type="Proteomes" id="UP000310421">
    <property type="component" value="Unassembled WGS sequence"/>
</dbReference>
<gene>
    <name evidence="2" type="ORF">D6D20_07436</name>
</gene>
<reference evidence="2 3" key="1">
    <citation type="submission" date="2018-10" db="EMBL/GenBank/DDBJ databases">
        <title>Fifty Aureobasidium pullulans genomes reveal a recombining polyextremotolerant generalist.</title>
        <authorList>
            <person name="Gostincar C."/>
            <person name="Turk M."/>
            <person name="Zajc J."/>
            <person name="Gunde-Cimerman N."/>
        </authorList>
    </citation>
    <scope>NUCLEOTIDE SEQUENCE [LARGE SCALE GENOMIC DNA]</scope>
    <source>
        <strain evidence="2 3">EXF-10751</strain>
    </source>
</reference>
<dbReference type="EMBL" id="QZAN01000101">
    <property type="protein sequence ID" value="THW58151.1"/>
    <property type="molecule type" value="Genomic_DNA"/>
</dbReference>
<sequence>MCQIIEEKQGMPLNSLPKIFQDPDFQIEERYVLDTIGRQTIVWPPEANDSMTEHTFVYAPHFPMDVISDTILRPGSQPEILLCGTFGAELNASGSPLAKHYIEQVYLTGNTALDPRTIWIY</sequence>
<accession>A0A4S8YYW3</accession>
<comment type="caution">
    <text evidence="2">The sequence shown here is derived from an EMBL/GenBank/DDBJ whole genome shotgun (WGS) entry which is preliminary data.</text>
</comment>
<evidence type="ECO:0000313" key="3">
    <source>
        <dbReference type="Proteomes" id="UP000310421"/>
    </source>
</evidence>
<dbReference type="InterPro" id="IPR012942">
    <property type="entry name" value="SRR1-like"/>
</dbReference>
<evidence type="ECO:0000313" key="2">
    <source>
        <dbReference type="EMBL" id="THW58151.1"/>
    </source>
</evidence>
<proteinExistence type="predicted"/>